<proteinExistence type="predicted"/>
<dbReference type="InterPro" id="IPR013792">
    <property type="entry name" value="RNA3'P_cycl/enolpyr_Trfase_a/b"/>
</dbReference>
<accession>A0A382D306</accession>
<keyword evidence="1" id="KW-0808">Transferase</keyword>
<organism evidence="3">
    <name type="scientific">marine metagenome</name>
    <dbReference type="NCBI Taxonomy" id="408172"/>
    <lineage>
        <taxon>unclassified sequences</taxon>
        <taxon>metagenomes</taxon>
        <taxon>ecological metagenomes</taxon>
    </lineage>
</organism>
<evidence type="ECO:0000259" key="2">
    <source>
        <dbReference type="Pfam" id="PF00275"/>
    </source>
</evidence>
<reference evidence="3" key="1">
    <citation type="submission" date="2018-05" db="EMBL/GenBank/DDBJ databases">
        <authorList>
            <person name="Lanie J.A."/>
            <person name="Ng W.-L."/>
            <person name="Kazmierczak K.M."/>
            <person name="Andrzejewski T.M."/>
            <person name="Davidsen T.M."/>
            <person name="Wayne K.J."/>
            <person name="Tettelin H."/>
            <person name="Glass J.I."/>
            <person name="Rusch D."/>
            <person name="Podicherti R."/>
            <person name="Tsui H.-C.T."/>
            <person name="Winkler M.E."/>
        </authorList>
    </citation>
    <scope>NUCLEOTIDE SEQUENCE</scope>
</reference>
<dbReference type="Pfam" id="PF00275">
    <property type="entry name" value="EPSP_synthase"/>
    <property type="match status" value="1"/>
</dbReference>
<feature type="non-terminal residue" evidence="3">
    <location>
        <position position="111"/>
    </location>
</feature>
<name>A0A382D306_9ZZZZ</name>
<evidence type="ECO:0000313" key="3">
    <source>
        <dbReference type="EMBL" id="SVB32101.1"/>
    </source>
</evidence>
<gene>
    <name evidence="3" type="ORF">METZ01_LOCUS184955</name>
</gene>
<dbReference type="GO" id="GO:0009423">
    <property type="term" value="P:chorismate biosynthetic process"/>
    <property type="evidence" value="ECO:0007669"/>
    <property type="project" value="TreeGrafter"/>
</dbReference>
<sequence length="111" mass="12383">MKSFSIVVEKKINRFNKSIFVPGDKSCSIRYFFLASQAYGLSKAKGILESEDIFSTIKALTKLGVRIVKKNNTWFVWGNGLNSLTTKDDISIDCGNSGTLSRFILSILSTY</sequence>
<dbReference type="InterPro" id="IPR001986">
    <property type="entry name" value="Enolpyruvate_Tfrase_dom"/>
</dbReference>
<dbReference type="InterPro" id="IPR036968">
    <property type="entry name" value="Enolpyruvate_Tfrase_sf"/>
</dbReference>
<dbReference type="EMBL" id="UINC01037108">
    <property type="protein sequence ID" value="SVB32101.1"/>
    <property type="molecule type" value="Genomic_DNA"/>
</dbReference>
<dbReference type="Gene3D" id="3.65.10.10">
    <property type="entry name" value="Enolpyruvate transferase domain"/>
    <property type="match status" value="1"/>
</dbReference>
<dbReference type="PANTHER" id="PTHR21090:SF5">
    <property type="entry name" value="PENTAFUNCTIONAL AROM POLYPEPTIDE"/>
    <property type="match status" value="1"/>
</dbReference>
<evidence type="ECO:0000256" key="1">
    <source>
        <dbReference type="ARBA" id="ARBA00022679"/>
    </source>
</evidence>
<dbReference type="PANTHER" id="PTHR21090">
    <property type="entry name" value="AROM/DEHYDROQUINATE SYNTHASE"/>
    <property type="match status" value="1"/>
</dbReference>
<protein>
    <recommendedName>
        <fullName evidence="2">Enolpyruvate transferase domain-containing protein</fullName>
    </recommendedName>
</protein>
<dbReference type="AlphaFoldDB" id="A0A382D306"/>
<dbReference type="SUPFAM" id="SSF55205">
    <property type="entry name" value="EPT/RTPC-like"/>
    <property type="match status" value="1"/>
</dbReference>
<dbReference type="GO" id="GO:0003866">
    <property type="term" value="F:3-phosphoshikimate 1-carboxyvinyltransferase activity"/>
    <property type="evidence" value="ECO:0007669"/>
    <property type="project" value="TreeGrafter"/>
</dbReference>
<feature type="domain" description="Enolpyruvate transferase" evidence="2">
    <location>
        <begin position="11"/>
        <end position="109"/>
    </location>
</feature>